<comment type="caution">
    <text evidence="1">The sequence shown here is derived from an EMBL/GenBank/DDBJ whole genome shotgun (WGS) entry which is preliminary data.</text>
</comment>
<keyword evidence="2" id="KW-1185">Reference proteome</keyword>
<evidence type="ECO:0000313" key="1">
    <source>
        <dbReference type="EMBL" id="GIX83706.1"/>
    </source>
</evidence>
<sequence length="177" mass="19854">MKSISVLDELDNRKSNRKKLEDLYRIVSCHRQPREFPGRECQKSTLSCETRIRTLFFTPDAQAIKNRPTPTPLSNTTILPLEKSPDALSRNPIPCETITAYSKHAPSVSEFSTLASFLVPSLPSLSRRGINNVSPHGDSIIFVSFQTPFLPKQCLNSVLEIRLSKRRIAGEVSEDSV</sequence>
<name>A0AAV4NIB8_CAEEX</name>
<accession>A0AAV4NIB8</accession>
<evidence type="ECO:0000313" key="2">
    <source>
        <dbReference type="Proteomes" id="UP001054945"/>
    </source>
</evidence>
<dbReference type="EMBL" id="BPLR01003356">
    <property type="protein sequence ID" value="GIX83706.1"/>
    <property type="molecule type" value="Genomic_DNA"/>
</dbReference>
<gene>
    <name evidence="1" type="ORF">CEXT_398271</name>
</gene>
<dbReference type="AlphaFoldDB" id="A0AAV4NIB8"/>
<dbReference type="Proteomes" id="UP001054945">
    <property type="component" value="Unassembled WGS sequence"/>
</dbReference>
<proteinExistence type="predicted"/>
<protein>
    <submittedName>
        <fullName evidence="1">Uncharacterized protein</fullName>
    </submittedName>
</protein>
<reference evidence="1 2" key="1">
    <citation type="submission" date="2021-06" db="EMBL/GenBank/DDBJ databases">
        <title>Caerostris extrusa draft genome.</title>
        <authorList>
            <person name="Kono N."/>
            <person name="Arakawa K."/>
        </authorList>
    </citation>
    <scope>NUCLEOTIDE SEQUENCE [LARGE SCALE GENOMIC DNA]</scope>
</reference>
<organism evidence="1 2">
    <name type="scientific">Caerostris extrusa</name>
    <name type="common">Bark spider</name>
    <name type="synonym">Caerostris bankana</name>
    <dbReference type="NCBI Taxonomy" id="172846"/>
    <lineage>
        <taxon>Eukaryota</taxon>
        <taxon>Metazoa</taxon>
        <taxon>Ecdysozoa</taxon>
        <taxon>Arthropoda</taxon>
        <taxon>Chelicerata</taxon>
        <taxon>Arachnida</taxon>
        <taxon>Araneae</taxon>
        <taxon>Araneomorphae</taxon>
        <taxon>Entelegynae</taxon>
        <taxon>Araneoidea</taxon>
        <taxon>Araneidae</taxon>
        <taxon>Caerostris</taxon>
    </lineage>
</organism>